<dbReference type="EMBL" id="GBXM01068885">
    <property type="protein sequence ID" value="JAH39692.1"/>
    <property type="molecule type" value="Transcribed_RNA"/>
</dbReference>
<evidence type="ECO:0000313" key="2">
    <source>
        <dbReference type="EMBL" id="JAH39692.1"/>
    </source>
</evidence>
<protein>
    <submittedName>
        <fullName evidence="2">Uncharacterized protein</fullName>
    </submittedName>
</protein>
<feature type="transmembrane region" description="Helical" evidence="1">
    <location>
        <begin position="12"/>
        <end position="32"/>
    </location>
</feature>
<keyword evidence="1" id="KW-1133">Transmembrane helix</keyword>
<reference evidence="2" key="1">
    <citation type="submission" date="2014-11" db="EMBL/GenBank/DDBJ databases">
        <authorList>
            <person name="Amaro Gonzalez C."/>
        </authorList>
    </citation>
    <scope>NUCLEOTIDE SEQUENCE</scope>
</reference>
<dbReference type="AlphaFoldDB" id="A0A0E9SEK6"/>
<proteinExistence type="predicted"/>
<accession>A0A0E9SEK6</accession>
<sequence length="88" mass="10402">MQVLLFQSKHIFFNYFFIITAIASNSFVLCNCKYSTADHCMRCLNLNSVKCELQWSWPVIEQTHALANTMFEQSFVHNRDTSWVRMSK</sequence>
<keyword evidence="1" id="KW-0472">Membrane</keyword>
<reference evidence="2" key="2">
    <citation type="journal article" date="2015" name="Fish Shellfish Immunol.">
        <title>Early steps in the European eel (Anguilla anguilla)-Vibrio vulnificus interaction in the gills: Role of the RtxA13 toxin.</title>
        <authorList>
            <person name="Callol A."/>
            <person name="Pajuelo D."/>
            <person name="Ebbesson L."/>
            <person name="Teles M."/>
            <person name="MacKenzie S."/>
            <person name="Amaro C."/>
        </authorList>
    </citation>
    <scope>NUCLEOTIDE SEQUENCE</scope>
</reference>
<keyword evidence="1" id="KW-0812">Transmembrane</keyword>
<organism evidence="2">
    <name type="scientific">Anguilla anguilla</name>
    <name type="common">European freshwater eel</name>
    <name type="synonym">Muraena anguilla</name>
    <dbReference type="NCBI Taxonomy" id="7936"/>
    <lineage>
        <taxon>Eukaryota</taxon>
        <taxon>Metazoa</taxon>
        <taxon>Chordata</taxon>
        <taxon>Craniata</taxon>
        <taxon>Vertebrata</taxon>
        <taxon>Euteleostomi</taxon>
        <taxon>Actinopterygii</taxon>
        <taxon>Neopterygii</taxon>
        <taxon>Teleostei</taxon>
        <taxon>Anguilliformes</taxon>
        <taxon>Anguillidae</taxon>
        <taxon>Anguilla</taxon>
    </lineage>
</organism>
<evidence type="ECO:0000256" key="1">
    <source>
        <dbReference type="SAM" id="Phobius"/>
    </source>
</evidence>
<name>A0A0E9SEK6_ANGAN</name>